<keyword evidence="2" id="KW-1185">Reference proteome</keyword>
<reference evidence="1" key="1">
    <citation type="submission" date="2021-03" db="EMBL/GenBank/DDBJ databases">
        <authorList>
            <consortium name="DOE Joint Genome Institute"/>
            <person name="Ahrendt S."/>
            <person name="Looney B.P."/>
            <person name="Miyauchi S."/>
            <person name="Morin E."/>
            <person name="Drula E."/>
            <person name="Courty P.E."/>
            <person name="Chicoki N."/>
            <person name="Fauchery L."/>
            <person name="Kohler A."/>
            <person name="Kuo A."/>
            <person name="Labutti K."/>
            <person name="Pangilinan J."/>
            <person name="Lipzen A."/>
            <person name="Riley R."/>
            <person name="Andreopoulos W."/>
            <person name="He G."/>
            <person name="Johnson J."/>
            <person name="Barry K.W."/>
            <person name="Grigoriev I.V."/>
            <person name="Nagy L."/>
            <person name="Hibbett D."/>
            <person name="Henrissat B."/>
            <person name="Matheny P.B."/>
            <person name="Labbe J."/>
            <person name="Martin F."/>
        </authorList>
    </citation>
    <scope>NUCLEOTIDE SEQUENCE</scope>
    <source>
        <strain evidence="1">HHB10654</strain>
    </source>
</reference>
<dbReference type="Proteomes" id="UP000814140">
    <property type="component" value="Unassembled WGS sequence"/>
</dbReference>
<accession>A0ACB8SIN1</accession>
<gene>
    <name evidence="1" type="ORF">BV25DRAFT_1921583</name>
</gene>
<comment type="caution">
    <text evidence="1">The sequence shown here is derived from an EMBL/GenBank/DDBJ whole genome shotgun (WGS) entry which is preliminary data.</text>
</comment>
<proteinExistence type="predicted"/>
<name>A0ACB8SIN1_9AGAM</name>
<protein>
    <submittedName>
        <fullName evidence="1">Uncharacterized protein</fullName>
    </submittedName>
</protein>
<reference evidence="1" key="2">
    <citation type="journal article" date="2022" name="New Phytol.">
        <title>Evolutionary transition to the ectomycorrhizal habit in the genomes of a hyperdiverse lineage of mushroom-forming fungi.</title>
        <authorList>
            <person name="Looney B."/>
            <person name="Miyauchi S."/>
            <person name="Morin E."/>
            <person name="Drula E."/>
            <person name="Courty P.E."/>
            <person name="Kohler A."/>
            <person name="Kuo A."/>
            <person name="LaButti K."/>
            <person name="Pangilinan J."/>
            <person name="Lipzen A."/>
            <person name="Riley R."/>
            <person name="Andreopoulos W."/>
            <person name="He G."/>
            <person name="Johnson J."/>
            <person name="Nolan M."/>
            <person name="Tritt A."/>
            <person name="Barry K.W."/>
            <person name="Grigoriev I.V."/>
            <person name="Nagy L.G."/>
            <person name="Hibbett D."/>
            <person name="Henrissat B."/>
            <person name="Matheny P.B."/>
            <person name="Labbe J."/>
            <person name="Martin F.M."/>
        </authorList>
    </citation>
    <scope>NUCLEOTIDE SEQUENCE</scope>
    <source>
        <strain evidence="1">HHB10654</strain>
    </source>
</reference>
<dbReference type="EMBL" id="MU277281">
    <property type="protein sequence ID" value="KAI0055733.1"/>
    <property type="molecule type" value="Genomic_DNA"/>
</dbReference>
<sequence length="646" mass="73104">MAAVERSLLQLALLLQAPIQEITPSQLTQEIDKVQRYLASLRRLKNSRTPVARIPVEIFCQILSFIKCDPRWPHRNPERPPAWVAVTHVCQFWREVALSSPLLWSNIVTYNLPWMEETLVRSKAVPVSLVMYVNRNPWEFPNSLSSVITRIVPHIARAKEIIIHGENVASYIQPLFKYAAPWLEVLELSDIESHLNIRDATLFPGQEPLNLRTLRLKRCSFVWPIPVLFSPTITELKISHMSQEDRPSLLQIRAVLSAMPNLKTLVLSDVLRKSPDSTAFVVDPASCTVPLPFLQSLSFATEKAVDVLIFISQLSVPSDASLHILCKTLEGFSVDEHHDSPSVFHSTLNPGNTPASSTSGLSYLMLALVKSLPPTVPETERDVTGGYRSIGIVELNEIAYPRPKWCLLAGIHPRQYSYYSQDRHAIAGMLDNDMPVWNTRRFLGLPWQDAPEREQHITSILLNACLLLPLSEVDTVIINCDLYRDPALWWHTFGRLRHVKAVVVSGHAVSGFAAALCGKGRRQSLPEYSILGNAVRADCCDQITDGHLFPELRHLKLENAYLGWEGIMDDLTEGLGCLQRDGQGQREPLFSLSISSPSHSRQEDDRRYSLYRLTVRPTDQTGGEEPEVPQWFRNKWATAKLNDYFW</sequence>
<evidence type="ECO:0000313" key="2">
    <source>
        <dbReference type="Proteomes" id="UP000814140"/>
    </source>
</evidence>
<evidence type="ECO:0000313" key="1">
    <source>
        <dbReference type="EMBL" id="KAI0055733.1"/>
    </source>
</evidence>
<organism evidence="1 2">
    <name type="scientific">Artomyces pyxidatus</name>
    <dbReference type="NCBI Taxonomy" id="48021"/>
    <lineage>
        <taxon>Eukaryota</taxon>
        <taxon>Fungi</taxon>
        <taxon>Dikarya</taxon>
        <taxon>Basidiomycota</taxon>
        <taxon>Agaricomycotina</taxon>
        <taxon>Agaricomycetes</taxon>
        <taxon>Russulales</taxon>
        <taxon>Auriscalpiaceae</taxon>
        <taxon>Artomyces</taxon>
    </lineage>
</organism>